<evidence type="ECO:0000313" key="2">
    <source>
        <dbReference type="EMBL" id="SBV68279.1"/>
    </source>
</evidence>
<dbReference type="AlphaFoldDB" id="A0A212INM7"/>
<evidence type="ECO:0000313" key="1">
    <source>
        <dbReference type="EMBL" id="SBV63337.1"/>
    </source>
</evidence>
<accession>A0A212INM7</accession>
<name>A0A212INM7_9ENTR</name>
<dbReference type="EMBL" id="FLUB01000020">
    <property type="protein sequence ID" value="SBV68279.1"/>
    <property type="molecule type" value="Genomic_DNA"/>
</dbReference>
<gene>
    <name evidence="1" type="ORF">KL86CIT2_30011</name>
    <name evidence="2" type="ORF">KM92CIT3_80806</name>
</gene>
<protein>
    <submittedName>
        <fullName evidence="2">Uncharacterized protein</fullName>
    </submittedName>
</protein>
<proteinExistence type="predicted"/>
<dbReference type="InterPro" id="IPR054447">
    <property type="entry name" value="Gp29-like"/>
</dbReference>
<reference evidence="2" key="1">
    <citation type="submission" date="2016-04" db="EMBL/GenBank/DDBJ databases">
        <authorList>
            <person name="Evans L.H."/>
            <person name="Alamgir A."/>
            <person name="Owens N."/>
            <person name="Weber N.D."/>
            <person name="Virtaneva K."/>
            <person name="Barbian K."/>
            <person name="Babar A."/>
            <person name="Rosenke K."/>
        </authorList>
    </citation>
    <scope>NUCLEOTIDE SEQUENCE</scope>
    <source>
        <strain evidence="1">86-2</strain>
        <strain evidence="2">92-3</strain>
    </source>
</reference>
<organism evidence="2">
    <name type="scientific">uncultured Citrobacter sp</name>
    <dbReference type="NCBI Taxonomy" id="200446"/>
    <lineage>
        <taxon>Bacteria</taxon>
        <taxon>Pseudomonadati</taxon>
        <taxon>Pseudomonadota</taxon>
        <taxon>Gammaproteobacteria</taxon>
        <taxon>Enterobacterales</taxon>
        <taxon>Enterobacteriaceae</taxon>
        <taxon>Citrobacter</taxon>
        <taxon>environmental samples</taxon>
    </lineage>
</organism>
<dbReference type="RefSeq" id="WP_181635564.1">
    <property type="nucleotide sequence ID" value="NZ_LT598669.1"/>
</dbReference>
<dbReference type="EMBL" id="FLUA01000027">
    <property type="protein sequence ID" value="SBV63337.1"/>
    <property type="molecule type" value="Genomic_DNA"/>
</dbReference>
<sequence length="177" mass="19545">MNAIYKLIREVLIAGFSRQGMTVRVMQSYSGVSTGPPAVPAIIMHHITTERVGWQSRKSRVTSGNPEIIEHQNVAETIQFNAVLPYVKPEDESVDTPTVQSVLTTASLILQSHSMLTALKAAGMGMQVVKPITSNYIQNEADQWENVPSFDLIICHKLTLTHDVGKVEQITSGIYRV</sequence>
<dbReference type="Pfam" id="PF22756">
    <property type="entry name" value="E217_gp29"/>
    <property type="match status" value="1"/>
</dbReference>